<dbReference type="AlphaFoldDB" id="A0A1N6LWA4"/>
<organism evidence="4 5">
    <name type="scientific">Babesia microti (strain RI)</name>
    <dbReference type="NCBI Taxonomy" id="1133968"/>
    <lineage>
        <taxon>Eukaryota</taxon>
        <taxon>Sar</taxon>
        <taxon>Alveolata</taxon>
        <taxon>Apicomplexa</taxon>
        <taxon>Aconoidasida</taxon>
        <taxon>Piroplasmida</taxon>
        <taxon>Babesiidae</taxon>
        <taxon>Babesia</taxon>
    </lineage>
</organism>
<dbReference type="OrthoDB" id="10264376at2759"/>
<sequence>MSPISSEYFNEVFNGKYVLLDEGNGPIHSLVTSSDGKKLALGYTNGIVKLYDFNRWQCGGCGSVWSCHLEQSVECLAFSSDDNILAAGFGSIVSFISVDVGDVLVNSIKGDMYIRDPRQVNGHVARVTDLQSNTGKQTMFASSSIDGTVRIWDLTTHTSGVEMSMPSIKVHAQKSTRGARDLITCLSYVGVSRFSNDYLMAGSGTGTLLKWDSRTNAPSINRDKAHVGGIIELATVDAMKVVTRGEDDMISLWDIRVLKNSIASIEFPEPSFKCCIAVSPDFTHFVVTAGRKLYGTKNASNSGTEKNQNVKSGIGFFASDNLNKLGTLDLDGIPSRVAWGRDTNQLFVACHDGRVWVRCGDNDCDYAAMAHKTRQREMQKKKVEEAQNLVLTGGMEAYPADQLPPQFEETLMGGVKRVKQVNMLAQQHVPKKPPTEREIENSRIPEDEEDIVETLRNRQQKFAEEFKRRKMEEGADVPDDVYHTGLFMRAYAKTQPKFILEHDAELGQTREDKRLLGVSKCPKCGIKICQCGYMGSR</sequence>
<reference evidence="4 5" key="1">
    <citation type="journal article" date="2012" name="Nucleic Acids Res.">
        <title>Sequencing of the smallest Apicomplexan genome from the human pathogen Babesia microti.</title>
        <authorList>
            <person name="Cornillot E."/>
            <person name="Hadj-Kaddour K."/>
            <person name="Dassouli A."/>
            <person name="Noel B."/>
            <person name="Ranwez V."/>
            <person name="Vacherie B."/>
            <person name="Augagneur Y."/>
            <person name="Bres V."/>
            <person name="Duclos A."/>
            <person name="Randazzo S."/>
            <person name="Carcy B."/>
            <person name="Debierre-Grockiego F."/>
            <person name="Delbecq S."/>
            <person name="Moubri-Menage K."/>
            <person name="Shams-Eldin H."/>
            <person name="Usmani-Brown S."/>
            <person name="Bringaud F."/>
            <person name="Wincker P."/>
            <person name="Vivares C.P."/>
            <person name="Schwarz R.T."/>
            <person name="Schetters T.P."/>
            <person name="Krause P.J."/>
            <person name="Gorenflot A."/>
            <person name="Berry V."/>
            <person name="Barbe V."/>
            <person name="Ben Mamoun C."/>
        </authorList>
    </citation>
    <scope>NUCLEOTIDE SEQUENCE [LARGE SCALE GENOMIC DNA]</scope>
    <source>
        <strain evidence="4 5">RI</strain>
    </source>
</reference>
<dbReference type="GO" id="GO:0035861">
    <property type="term" value="C:site of double-strand break"/>
    <property type="evidence" value="ECO:0007669"/>
    <property type="project" value="TreeGrafter"/>
</dbReference>
<evidence type="ECO:0000313" key="4">
    <source>
        <dbReference type="EMBL" id="SIO73149.1"/>
    </source>
</evidence>
<protein>
    <submittedName>
        <fullName evidence="4">Gastrulation defective protein 1</fullName>
    </submittedName>
</protein>
<evidence type="ECO:0000256" key="3">
    <source>
        <dbReference type="PROSITE-ProRule" id="PRU00221"/>
    </source>
</evidence>
<proteinExistence type="predicted"/>
<evidence type="ECO:0000256" key="2">
    <source>
        <dbReference type="ARBA" id="ARBA00022737"/>
    </source>
</evidence>
<dbReference type="InterPro" id="IPR001680">
    <property type="entry name" value="WD40_rpt"/>
</dbReference>
<keyword evidence="5" id="KW-1185">Reference proteome</keyword>
<keyword evidence="2" id="KW-0677">Repeat</keyword>
<evidence type="ECO:0000256" key="1">
    <source>
        <dbReference type="ARBA" id="ARBA00022574"/>
    </source>
</evidence>
<reference evidence="4 5" key="2">
    <citation type="journal article" date="2013" name="PLoS ONE">
        <title>Whole genome mapping and re-organization of the nuclear and mitochondrial genomes of Babesia microti isolates.</title>
        <authorList>
            <person name="Cornillot E."/>
            <person name="Dassouli A."/>
            <person name="Garg A."/>
            <person name="Pachikara N."/>
            <person name="Randazzo S."/>
            <person name="Depoix D."/>
            <person name="Carcy B."/>
            <person name="Delbecq S."/>
            <person name="Frutos R."/>
            <person name="Silva J.C."/>
            <person name="Sutton R."/>
            <person name="Krause P.J."/>
            <person name="Mamoun C.B."/>
        </authorList>
    </citation>
    <scope>NUCLEOTIDE SEQUENCE [LARGE SCALE GENOMIC DNA]</scope>
    <source>
        <strain evidence="4 5">RI</strain>
    </source>
</reference>
<dbReference type="PANTHER" id="PTHR16017">
    <property type="entry name" value="GASTRULATION DEFECTIVE PROTEIN 1-RELATED"/>
    <property type="match status" value="1"/>
</dbReference>
<gene>
    <name evidence="4" type="ORF">BMR1_01G00255</name>
</gene>
<dbReference type="PANTHER" id="PTHR16017:SF0">
    <property type="entry name" value="WD REPEAT-CONTAINING PROTEIN 70"/>
    <property type="match status" value="1"/>
</dbReference>
<dbReference type="PROSITE" id="PS50082">
    <property type="entry name" value="WD_REPEATS_2"/>
    <property type="match status" value="1"/>
</dbReference>
<evidence type="ECO:0000313" key="5">
    <source>
        <dbReference type="Proteomes" id="UP000002899"/>
    </source>
</evidence>
<dbReference type="InterPro" id="IPR051858">
    <property type="entry name" value="WD_repeat_GAD-1"/>
</dbReference>
<dbReference type="RefSeq" id="XP_012647134.2">
    <property type="nucleotide sequence ID" value="XM_012791680.2"/>
</dbReference>
<dbReference type="Pfam" id="PF00400">
    <property type="entry name" value="WD40"/>
    <property type="match status" value="2"/>
</dbReference>
<dbReference type="Proteomes" id="UP000002899">
    <property type="component" value="Chromosome I"/>
</dbReference>
<dbReference type="Gene3D" id="2.130.10.10">
    <property type="entry name" value="YVTN repeat-like/Quinoprotein amine dehydrogenase"/>
    <property type="match status" value="2"/>
</dbReference>
<dbReference type="InterPro" id="IPR015943">
    <property type="entry name" value="WD40/YVTN_repeat-like_dom_sf"/>
</dbReference>
<dbReference type="VEuPathDB" id="PiroplasmaDB:BMR1_01G00255"/>
<dbReference type="EMBL" id="FO082871">
    <property type="protein sequence ID" value="SIO73149.1"/>
    <property type="molecule type" value="Genomic_DNA"/>
</dbReference>
<reference evidence="4 5" key="3">
    <citation type="journal article" date="2016" name="Sci. Rep.">
        <title>Genome-wide diversity and gene expression profiling of Babesia microti isolates identify polymorphic genes that mediate host-pathogen interactions.</title>
        <authorList>
            <person name="Silva J.C."/>
            <person name="Cornillot E."/>
            <person name="McCracken C."/>
            <person name="Usmani-Brown S."/>
            <person name="Dwivedi A."/>
            <person name="Ifeonu O.O."/>
            <person name="Crabtree J."/>
            <person name="Gotia H.T."/>
            <person name="Virji A.Z."/>
            <person name="Reynes C."/>
            <person name="Colinge J."/>
            <person name="Kumar V."/>
            <person name="Lawres L."/>
            <person name="Pazzi J.E."/>
            <person name="Pablo J.V."/>
            <person name="Hung C."/>
            <person name="Brancato J."/>
            <person name="Kumari P."/>
            <person name="Orvis J."/>
            <person name="Tretina K."/>
            <person name="Chibucos M."/>
            <person name="Ott S."/>
            <person name="Sadzewicz L."/>
            <person name="Sengamalay N."/>
            <person name="Shetty A.C."/>
            <person name="Su Q."/>
            <person name="Tallon L."/>
            <person name="Fraser C.M."/>
            <person name="Frutos R."/>
            <person name="Molina D.M."/>
            <person name="Krause P.J."/>
            <person name="Ben Mamoun C."/>
        </authorList>
    </citation>
    <scope>NUCLEOTIDE SEQUENCE [LARGE SCALE GENOMIC DNA]</scope>
    <source>
        <strain evidence="4 5">RI</strain>
    </source>
</reference>
<dbReference type="GeneID" id="24423135"/>
<feature type="repeat" description="WD" evidence="3">
    <location>
        <begin position="120"/>
        <end position="156"/>
    </location>
</feature>
<accession>A0A1N6LWA4</accession>
<dbReference type="SUPFAM" id="SSF50978">
    <property type="entry name" value="WD40 repeat-like"/>
    <property type="match status" value="1"/>
</dbReference>
<keyword evidence="1 3" id="KW-0853">WD repeat</keyword>
<dbReference type="PROSITE" id="PS50294">
    <property type="entry name" value="WD_REPEATS_REGION"/>
    <property type="match status" value="1"/>
</dbReference>
<dbReference type="GO" id="GO:0005634">
    <property type="term" value="C:nucleus"/>
    <property type="evidence" value="ECO:0007669"/>
    <property type="project" value="TreeGrafter"/>
</dbReference>
<dbReference type="SMART" id="SM00320">
    <property type="entry name" value="WD40"/>
    <property type="match status" value="6"/>
</dbReference>
<dbReference type="InterPro" id="IPR036322">
    <property type="entry name" value="WD40_repeat_dom_sf"/>
</dbReference>
<name>A0A1N6LWA4_BABMR</name>
<dbReference type="KEGG" id="bmic:BMR1_01G00255"/>